<accession>G4CP02</accession>
<gene>
    <name evidence="1" type="ORF">HMPREF9370_0811</name>
</gene>
<dbReference type="EMBL" id="AGAZ01000033">
    <property type="protein sequence ID" value="EGZ48516.1"/>
    <property type="molecule type" value="Genomic_DNA"/>
</dbReference>
<dbReference type="HOGENOM" id="CLU_1292140_0_0_4"/>
<comment type="caution">
    <text evidence="1">The sequence shown here is derived from an EMBL/GenBank/DDBJ whole genome shotgun (WGS) entry which is preliminary data.</text>
</comment>
<keyword evidence="2" id="KW-1185">Reference proteome</keyword>
<protein>
    <recommendedName>
        <fullName evidence="3">Lipoprotein</fullName>
    </recommendedName>
</protein>
<dbReference type="PROSITE" id="PS51257">
    <property type="entry name" value="PROKAR_LIPOPROTEIN"/>
    <property type="match status" value="1"/>
</dbReference>
<dbReference type="Proteomes" id="UP000005336">
    <property type="component" value="Unassembled WGS sequence"/>
</dbReference>
<dbReference type="RefSeq" id="WP_009115954.1">
    <property type="nucleotide sequence ID" value="NZ_JH165159.1"/>
</dbReference>
<proteinExistence type="predicted"/>
<evidence type="ECO:0000313" key="2">
    <source>
        <dbReference type="Proteomes" id="UP000005336"/>
    </source>
</evidence>
<reference evidence="1 2" key="1">
    <citation type="submission" date="2011-06" db="EMBL/GenBank/DDBJ databases">
        <authorList>
            <person name="Muzny D."/>
            <person name="Qin X."/>
            <person name="Deng J."/>
            <person name="Jiang H."/>
            <person name="Liu Y."/>
            <person name="Qu J."/>
            <person name="Song X.-Z."/>
            <person name="Zhang L."/>
            <person name="Thornton R."/>
            <person name="Coyle M."/>
            <person name="Francisco L."/>
            <person name="Jackson L."/>
            <person name="Javaid M."/>
            <person name="Korchina V."/>
            <person name="Kovar C."/>
            <person name="Mata R."/>
            <person name="Mathew T."/>
            <person name="Ngo R."/>
            <person name="Nguyen L."/>
            <person name="Nguyen N."/>
            <person name="Okwuonu G."/>
            <person name="Ongeri F."/>
            <person name="Pham C."/>
            <person name="Simmons D."/>
            <person name="Wilczek-Boney K."/>
            <person name="Hale W."/>
            <person name="Jakkamsetti A."/>
            <person name="Pham P."/>
            <person name="Ruth R."/>
            <person name="San Lucas F."/>
            <person name="Warren J."/>
            <person name="Zhang J."/>
            <person name="Zhao Z."/>
            <person name="Zhou C."/>
            <person name="Zhu D."/>
            <person name="Lee S."/>
            <person name="Bess C."/>
            <person name="Blankenburg K."/>
            <person name="Forbes L."/>
            <person name="Fu Q."/>
            <person name="Gubbala S."/>
            <person name="Hirani K."/>
            <person name="Jayaseelan J.C."/>
            <person name="Lara F."/>
            <person name="Munidasa M."/>
            <person name="Palculict T."/>
            <person name="Patil S."/>
            <person name="Pu L.-L."/>
            <person name="Saada N."/>
            <person name="Tang L."/>
            <person name="Weissenberger G."/>
            <person name="Zhu Y."/>
            <person name="Hemphill L."/>
            <person name="Shang Y."/>
            <person name="Youmans B."/>
            <person name="Ayvaz T."/>
            <person name="Ross M."/>
            <person name="Santibanez J."/>
            <person name="Aqrawi P."/>
            <person name="Gross S."/>
            <person name="Joshi V."/>
            <person name="Fowler G."/>
            <person name="Nazareth L."/>
            <person name="Reid J."/>
            <person name="Worley K."/>
            <person name="Petrosino J."/>
            <person name="Highlander S."/>
            <person name="Gibbs R."/>
        </authorList>
    </citation>
    <scope>NUCLEOTIDE SEQUENCE [LARGE SCALE GENOMIC DNA]</scope>
    <source>
        <strain evidence="1 2">9715</strain>
    </source>
</reference>
<sequence>MKRIVVLSAALLLAGCSESDTKESFSDEKKASQETAISKAKISPDALSEYPKKGFPKLWKKWGKDGIARIIENDKLAIEQAAKFGKCDVVEAAAYSDRSVYPNKIVSFVDCANGERFYYEGGADENRAVPQSAKMIREVDAMMKCREMVKPLLKNSSSFDMNLSDGRFFADRTSGNASYVMSFSSKNDFGAEVDNEVKCSFPADNAPEIEVIR</sequence>
<evidence type="ECO:0008006" key="3">
    <source>
        <dbReference type="Google" id="ProtNLM"/>
    </source>
</evidence>
<organism evidence="1 2">
    <name type="scientific">Neisseria wadsworthii 9715</name>
    <dbReference type="NCBI Taxonomy" id="1030841"/>
    <lineage>
        <taxon>Bacteria</taxon>
        <taxon>Pseudomonadati</taxon>
        <taxon>Pseudomonadota</taxon>
        <taxon>Betaproteobacteria</taxon>
        <taxon>Neisseriales</taxon>
        <taxon>Neisseriaceae</taxon>
        <taxon>Neisseria</taxon>
    </lineage>
</organism>
<dbReference type="STRING" id="1030841.HMPREF9370_0811"/>
<dbReference type="OrthoDB" id="8614066at2"/>
<evidence type="ECO:0000313" key="1">
    <source>
        <dbReference type="EMBL" id="EGZ48516.1"/>
    </source>
</evidence>
<dbReference type="AlphaFoldDB" id="G4CP02"/>
<name>G4CP02_9NEIS</name>